<protein>
    <submittedName>
        <fullName evidence="2">Gll0911 protein</fullName>
    </submittedName>
</protein>
<dbReference type="GO" id="GO:0016740">
    <property type="term" value="F:transferase activity"/>
    <property type="evidence" value="ECO:0007669"/>
    <property type="project" value="InterPro"/>
</dbReference>
<dbReference type="PANTHER" id="PTHR38589:SF1">
    <property type="entry name" value="BLR0621 PROTEIN"/>
    <property type="match status" value="1"/>
</dbReference>
<accession>A0A1W1CEU3</accession>
<feature type="domain" description="L,D-TPase catalytic" evidence="1">
    <location>
        <begin position="59"/>
        <end position="213"/>
    </location>
</feature>
<dbReference type="EMBL" id="FPHC01000070">
    <property type="protein sequence ID" value="SFV64213.1"/>
    <property type="molecule type" value="Genomic_DNA"/>
</dbReference>
<name>A0A1W1CEU3_9ZZZZ</name>
<evidence type="ECO:0000313" key="2">
    <source>
        <dbReference type="EMBL" id="SFV64213.1"/>
    </source>
</evidence>
<sequence length="235" mass="26515">MKLLSIVILSISLLSASATKATLGNTKQLIVVKSANWTTPNATLQRFEKRPKGWQQVGKTIQVVIGKNGLGWGIGLHKIPKNAKYIKREGDGKAPSGVFRLKNGFGYQPYSIKFPYSVYRSTDHCVDDSNSKWYNQIVDSTKIKIDYSSYESMKFAKNYYKYGIVVDHNPNHIPKAGSCIFMHIKKPNKIPTVGCTAMSQSEIKEILKWLDPSKHPLLIQAPEDEIKRLLPFKTK</sequence>
<proteinExistence type="predicted"/>
<reference evidence="2" key="1">
    <citation type="submission" date="2016-10" db="EMBL/GenBank/DDBJ databases">
        <authorList>
            <person name="de Groot N.N."/>
        </authorList>
    </citation>
    <scope>NUCLEOTIDE SEQUENCE</scope>
</reference>
<dbReference type="AlphaFoldDB" id="A0A1W1CEU3"/>
<dbReference type="Pfam" id="PF03734">
    <property type="entry name" value="YkuD"/>
    <property type="match status" value="1"/>
</dbReference>
<evidence type="ECO:0000259" key="1">
    <source>
        <dbReference type="Pfam" id="PF03734"/>
    </source>
</evidence>
<dbReference type="InterPro" id="IPR005490">
    <property type="entry name" value="LD_TPept_cat_dom"/>
</dbReference>
<gene>
    <name evidence="2" type="ORF">MNB_SV-6-1498</name>
</gene>
<organism evidence="2">
    <name type="scientific">hydrothermal vent metagenome</name>
    <dbReference type="NCBI Taxonomy" id="652676"/>
    <lineage>
        <taxon>unclassified sequences</taxon>
        <taxon>metagenomes</taxon>
        <taxon>ecological metagenomes</taxon>
    </lineage>
</organism>
<dbReference type="PANTHER" id="PTHR38589">
    <property type="entry name" value="BLR0621 PROTEIN"/>
    <property type="match status" value="1"/>
</dbReference>